<reference evidence="1" key="1">
    <citation type="submission" date="2019-03" db="EMBL/GenBank/DDBJ databases">
        <title>Single cell metagenomics reveals metabolic interactions within the superorganism composed of flagellate Streblomastix strix and complex community of Bacteroidetes bacteria on its surface.</title>
        <authorList>
            <person name="Treitli S.C."/>
            <person name="Kolisko M."/>
            <person name="Husnik F."/>
            <person name="Keeling P."/>
            <person name="Hampl V."/>
        </authorList>
    </citation>
    <scope>NUCLEOTIDE SEQUENCE</scope>
    <source>
        <strain evidence="1">STM</strain>
    </source>
</reference>
<dbReference type="EMBL" id="SNRY01000037">
    <property type="protein sequence ID" value="KAA6349900.1"/>
    <property type="molecule type" value="Genomic_DNA"/>
</dbReference>
<sequence length="122" mass="14050">MNRRCIGQNTDVTPKHVRKSAVLELAFGEFVISQKALSLKKYNRMTVLELNAKKAELVRSILNDINSEEVINELSSFVKQLTVEIPCRYTEDEIKASALEAIRQMKEGKYTSHEEMKKFTEK</sequence>
<evidence type="ECO:0000313" key="1">
    <source>
        <dbReference type="EMBL" id="KAA6349900.1"/>
    </source>
</evidence>
<proteinExistence type="predicted"/>
<protein>
    <submittedName>
        <fullName evidence="1">Uncharacterized protein</fullName>
    </submittedName>
</protein>
<organism evidence="1">
    <name type="scientific">termite gut metagenome</name>
    <dbReference type="NCBI Taxonomy" id="433724"/>
    <lineage>
        <taxon>unclassified sequences</taxon>
        <taxon>metagenomes</taxon>
        <taxon>organismal metagenomes</taxon>
    </lineage>
</organism>
<gene>
    <name evidence="1" type="ORF">EZS27_002691</name>
</gene>
<comment type="caution">
    <text evidence="1">The sequence shown here is derived from an EMBL/GenBank/DDBJ whole genome shotgun (WGS) entry which is preliminary data.</text>
</comment>
<accession>A0A5J4SXD9</accession>
<dbReference type="AlphaFoldDB" id="A0A5J4SXD9"/>
<name>A0A5J4SXD9_9ZZZZ</name>